<dbReference type="InterPro" id="IPR050925">
    <property type="entry name" value="Rhomboid_protease_S54"/>
</dbReference>
<dbReference type="EMBL" id="JAVRRA010008318">
    <property type="protein sequence ID" value="KAK5257029.1"/>
    <property type="molecule type" value="Genomic_DNA"/>
</dbReference>
<feature type="transmembrane region" description="Helical" evidence="8">
    <location>
        <begin position="158"/>
        <end position="178"/>
    </location>
</feature>
<evidence type="ECO:0000256" key="1">
    <source>
        <dbReference type="ARBA" id="ARBA00004141"/>
    </source>
</evidence>
<feature type="compositionally biased region" description="Polar residues" evidence="7">
    <location>
        <begin position="36"/>
        <end position="49"/>
    </location>
</feature>
<evidence type="ECO:0000256" key="6">
    <source>
        <dbReference type="ARBA" id="ARBA00023136"/>
    </source>
</evidence>
<keyword evidence="11" id="KW-1185">Reference proteome</keyword>
<dbReference type="Pfam" id="PF01694">
    <property type="entry name" value="Rhomboid"/>
    <property type="match status" value="1"/>
</dbReference>
<evidence type="ECO:0000313" key="11">
    <source>
        <dbReference type="Proteomes" id="UP001357485"/>
    </source>
</evidence>
<evidence type="ECO:0000259" key="9">
    <source>
        <dbReference type="Pfam" id="PF01694"/>
    </source>
</evidence>
<feature type="transmembrane region" description="Helical" evidence="8">
    <location>
        <begin position="190"/>
        <end position="210"/>
    </location>
</feature>
<dbReference type="PANTHER" id="PTHR43731">
    <property type="entry name" value="RHOMBOID PROTEASE"/>
    <property type="match status" value="1"/>
</dbReference>
<proteinExistence type="inferred from homology"/>
<feature type="transmembrane region" description="Helical" evidence="8">
    <location>
        <begin position="216"/>
        <end position="236"/>
    </location>
</feature>
<organism evidence="10 11">
    <name type="scientific">Cryomyces antarcticus</name>
    <dbReference type="NCBI Taxonomy" id="329879"/>
    <lineage>
        <taxon>Eukaryota</taxon>
        <taxon>Fungi</taxon>
        <taxon>Dikarya</taxon>
        <taxon>Ascomycota</taxon>
        <taxon>Pezizomycotina</taxon>
        <taxon>Dothideomycetes</taxon>
        <taxon>Dothideomycetes incertae sedis</taxon>
        <taxon>Cryomyces</taxon>
    </lineage>
</organism>
<sequence>MSYILESSPLTSRLGFHSLARPPSFHHSIRLRPQRTLQPFRQRAHNSQGPYPWRSSTPPPFHDAPRRSPSAQAGVWLLVGLNTAGFAAWQYAEYTQDARVGQFLVDYGTVSYAGVKNGNYAPLVTAAFSHLAPLHFAVNAWSLYLFGGLLAAHPGLSFAHILSLALGAAVAGNAAYVYDASQKAPRAAARPGLGASGVVMGFGTALSLLAPHVKLYVFPLPVPLPIWVVVGGFTLVDAYLKDSAASRVGHAAHLGGALAGAVYYAVYLRRFGGVWPMLARLVRR</sequence>
<name>A0ABR0LZC7_9PEZI</name>
<comment type="subcellular location">
    <subcellularLocation>
        <location evidence="1">Membrane</location>
        <topology evidence="1">Multi-pass membrane protein</topology>
    </subcellularLocation>
</comment>
<dbReference type="Gene3D" id="1.20.1540.10">
    <property type="entry name" value="Rhomboid-like"/>
    <property type="match status" value="1"/>
</dbReference>
<dbReference type="InterPro" id="IPR022764">
    <property type="entry name" value="Peptidase_S54_rhomboid_dom"/>
</dbReference>
<evidence type="ECO:0000256" key="3">
    <source>
        <dbReference type="ARBA" id="ARBA00022692"/>
    </source>
</evidence>
<evidence type="ECO:0000256" key="7">
    <source>
        <dbReference type="SAM" id="MobiDB-lite"/>
    </source>
</evidence>
<keyword evidence="3 8" id="KW-0812">Transmembrane</keyword>
<protein>
    <recommendedName>
        <fullName evidence="9">Peptidase S54 rhomboid domain-containing protein</fullName>
    </recommendedName>
</protein>
<keyword evidence="4" id="KW-0378">Hydrolase</keyword>
<evidence type="ECO:0000256" key="2">
    <source>
        <dbReference type="ARBA" id="ARBA00009045"/>
    </source>
</evidence>
<evidence type="ECO:0000256" key="5">
    <source>
        <dbReference type="ARBA" id="ARBA00022989"/>
    </source>
</evidence>
<feature type="transmembrane region" description="Helical" evidence="8">
    <location>
        <begin position="131"/>
        <end position="152"/>
    </location>
</feature>
<feature type="transmembrane region" description="Helical" evidence="8">
    <location>
        <begin position="248"/>
        <end position="267"/>
    </location>
</feature>
<dbReference type="InterPro" id="IPR035952">
    <property type="entry name" value="Rhomboid-like_sf"/>
</dbReference>
<dbReference type="PANTHER" id="PTHR43731:SF14">
    <property type="entry name" value="PRESENILIN-ASSOCIATED RHOMBOID-LIKE PROTEIN, MITOCHONDRIAL"/>
    <property type="match status" value="1"/>
</dbReference>
<dbReference type="Proteomes" id="UP001357485">
    <property type="component" value="Unassembled WGS sequence"/>
</dbReference>
<keyword evidence="6 8" id="KW-0472">Membrane</keyword>
<feature type="domain" description="Peptidase S54 rhomboid" evidence="9">
    <location>
        <begin position="120"/>
        <end position="269"/>
    </location>
</feature>
<evidence type="ECO:0000256" key="8">
    <source>
        <dbReference type="SAM" id="Phobius"/>
    </source>
</evidence>
<feature type="region of interest" description="Disordered" evidence="7">
    <location>
        <begin position="36"/>
        <end position="68"/>
    </location>
</feature>
<keyword evidence="5 8" id="KW-1133">Transmembrane helix</keyword>
<dbReference type="SUPFAM" id="SSF144091">
    <property type="entry name" value="Rhomboid-like"/>
    <property type="match status" value="1"/>
</dbReference>
<comment type="caution">
    <text evidence="10">The sequence shown here is derived from an EMBL/GenBank/DDBJ whole genome shotgun (WGS) entry which is preliminary data.</text>
</comment>
<accession>A0ABR0LZC7</accession>
<gene>
    <name evidence="10" type="ORF">LTR16_001796</name>
</gene>
<evidence type="ECO:0000256" key="4">
    <source>
        <dbReference type="ARBA" id="ARBA00022801"/>
    </source>
</evidence>
<evidence type="ECO:0000313" key="10">
    <source>
        <dbReference type="EMBL" id="KAK5257029.1"/>
    </source>
</evidence>
<reference evidence="10 11" key="1">
    <citation type="submission" date="2023-08" db="EMBL/GenBank/DDBJ databases">
        <title>Black Yeasts Isolated from many extreme environments.</title>
        <authorList>
            <person name="Coleine C."/>
            <person name="Stajich J.E."/>
            <person name="Selbmann L."/>
        </authorList>
    </citation>
    <scope>NUCLEOTIDE SEQUENCE [LARGE SCALE GENOMIC DNA]</scope>
    <source>
        <strain evidence="10 11">CCFEE 536</strain>
    </source>
</reference>
<comment type="similarity">
    <text evidence="2">Belongs to the peptidase S54 family.</text>
</comment>